<keyword evidence="5" id="KW-0675">Receptor</keyword>
<proteinExistence type="predicted"/>
<evidence type="ECO:0000256" key="2">
    <source>
        <dbReference type="ARBA" id="ARBA00023136"/>
    </source>
</evidence>
<keyword evidence="6" id="KW-1185">Reference proteome</keyword>
<comment type="subcellular location">
    <subcellularLocation>
        <location evidence="1">Cell outer membrane</location>
    </subcellularLocation>
</comment>
<accession>A0A069CYV8</accession>
<dbReference type="Proteomes" id="UP000027601">
    <property type="component" value="Unassembled WGS sequence"/>
</dbReference>
<dbReference type="EMBL" id="BAJS01000002">
    <property type="protein sequence ID" value="GAK35392.1"/>
    <property type="molecule type" value="Genomic_DNA"/>
</dbReference>
<keyword evidence="2" id="KW-0472">Membrane</keyword>
<dbReference type="AlphaFoldDB" id="A0A069CYV8"/>
<evidence type="ECO:0000256" key="3">
    <source>
        <dbReference type="ARBA" id="ARBA00023237"/>
    </source>
</evidence>
<protein>
    <submittedName>
        <fullName evidence="5">TonB-dependent receptor</fullName>
    </submittedName>
</protein>
<evidence type="ECO:0000256" key="1">
    <source>
        <dbReference type="ARBA" id="ARBA00004442"/>
    </source>
</evidence>
<comment type="caution">
    <text evidence="5">The sequence shown here is derived from an EMBL/GenBank/DDBJ whole genome shotgun (WGS) entry which is preliminary data.</text>
</comment>
<evidence type="ECO:0000256" key="4">
    <source>
        <dbReference type="SAM" id="MobiDB-lite"/>
    </source>
</evidence>
<dbReference type="RefSeq" id="WP_052000555.1">
    <property type="nucleotide sequence ID" value="NZ_BAJS01000002.1"/>
</dbReference>
<gene>
    <name evidence="5" type="ORF">JCM15093_484</name>
</gene>
<sequence>MNLNGRVQSKRFHQSGDLDESAPGFGLWNLNTRHTFDKWDHFILEPGLGVNNIFNYRDDRPYGVNYASLTPGRTVYVSLLLKFKK</sequence>
<dbReference type="SUPFAM" id="SSF56935">
    <property type="entry name" value="Porins"/>
    <property type="match status" value="1"/>
</dbReference>
<name>A0A069CYV8_9BACE</name>
<evidence type="ECO:0000313" key="5">
    <source>
        <dbReference type="EMBL" id="GAK35392.1"/>
    </source>
</evidence>
<dbReference type="InterPro" id="IPR036942">
    <property type="entry name" value="Beta-barrel_TonB_sf"/>
</dbReference>
<dbReference type="GO" id="GO:0009279">
    <property type="term" value="C:cell outer membrane"/>
    <property type="evidence" value="ECO:0007669"/>
    <property type="project" value="UniProtKB-SubCell"/>
</dbReference>
<dbReference type="OrthoDB" id="9764669at2"/>
<dbReference type="Gene3D" id="2.40.170.20">
    <property type="entry name" value="TonB-dependent receptor, beta-barrel domain"/>
    <property type="match status" value="1"/>
</dbReference>
<keyword evidence="3" id="KW-0998">Cell outer membrane</keyword>
<feature type="region of interest" description="Disordered" evidence="4">
    <location>
        <begin position="1"/>
        <end position="22"/>
    </location>
</feature>
<dbReference type="eggNOG" id="COG4771">
    <property type="taxonomic scope" value="Bacteria"/>
</dbReference>
<organism evidence="5 6">
    <name type="scientific">Bacteroides graminisolvens DSM 19988 = JCM 15093</name>
    <dbReference type="NCBI Taxonomy" id="1121097"/>
    <lineage>
        <taxon>Bacteria</taxon>
        <taxon>Pseudomonadati</taxon>
        <taxon>Bacteroidota</taxon>
        <taxon>Bacteroidia</taxon>
        <taxon>Bacteroidales</taxon>
        <taxon>Bacteroidaceae</taxon>
        <taxon>Bacteroides</taxon>
    </lineage>
</organism>
<reference evidence="5 6" key="1">
    <citation type="journal article" date="2015" name="Microbes Environ.">
        <title>Distribution and evolution of nitrogen fixation genes in the phylum bacteroidetes.</title>
        <authorList>
            <person name="Inoue J."/>
            <person name="Oshima K."/>
            <person name="Suda W."/>
            <person name="Sakamoto M."/>
            <person name="Iino T."/>
            <person name="Noda S."/>
            <person name="Hongoh Y."/>
            <person name="Hattori M."/>
            <person name="Ohkuma M."/>
        </authorList>
    </citation>
    <scope>NUCLEOTIDE SEQUENCE [LARGE SCALE GENOMIC DNA]</scope>
    <source>
        <strain evidence="5 6">JCM 15093</strain>
    </source>
</reference>
<evidence type="ECO:0000313" key="6">
    <source>
        <dbReference type="Proteomes" id="UP000027601"/>
    </source>
</evidence>